<feature type="compositionally biased region" description="Acidic residues" evidence="1">
    <location>
        <begin position="1"/>
        <end position="14"/>
    </location>
</feature>
<feature type="region of interest" description="Disordered" evidence="1">
    <location>
        <begin position="1"/>
        <end position="20"/>
    </location>
</feature>
<accession>A0AA36N460</accession>
<gene>
    <name evidence="3" type="ORF">EVOR1521_LOCUS21916</name>
</gene>
<dbReference type="InterPro" id="IPR011129">
    <property type="entry name" value="CSD"/>
</dbReference>
<dbReference type="InterPro" id="IPR012340">
    <property type="entry name" value="NA-bd_OB-fold"/>
</dbReference>
<dbReference type="CDD" id="cd04458">
    <property type="entry name" value="CSP_CDS"/>
    <property type="match status" value="1"/>
</dbReference>
<dbReference type="SMART" id="SM00357">
    <property type="entry name" value="CSP"/>
    <property type="match status" value="5"/>
</dbReference>
<evidence type="ECO:0000313" key="4">
    <source>
        <dbReference type="Proteomes" id="UP001178507"/>
    </source>
</evidence>
<keyword evidence="4" id="KW-1185">Reference proteome</keyword>
<evidence type="ECO:0000313" key="3">
    <source>
        <dbReference type="EMBL" id="CAJ1398030.1"/>
    </source>
</evidence>
<dbReference type="SUPFAM" id="SSF50249">
    <property type="entry name" value="Nucleic acid-binding proteins"/>
    <property type="match status" value="5"/>
</dbReference>
<protein>
    <recommendedName>
        <fullName evidence="2">CSD domain-containing protein</fullName>
    </recommendedName>
</protein>
<proteinExistence type="predicted"/>
<name>A0AA36N460_9DINO</name>
<feature type="region of interest" description="Disordered" evidence="1">
    <location>
        <begin position="787"/>
        <end position="816"/>
    </location>
</feature>
<dbReference type="PANTHER" id="PTHR46565">
    <property type="entry name" value="COLD SHOCK DOMAIN PROTEIN 2"/>
    <property type="match status" value="1"/>
</dbReference>
<dbReference type="Proteomes" id="UP001178507">
    <property type="component" value="Unassembled WGS sequence"/>
</dbReference>
<dbReference type="PANTHER" id="PTHR46565:SF20">
    <property type="entry name" value="COLD SHOCK DOMAIN-CONTAINING PROTEIN 4"/>
    <property type="match status" value="1"/>
</dbReference>
<evidence type="ECO:0000259" key="2">
    <source>
        <dbReference type="PROSITE" id="PS51857"/>
    </source>
</evidence>
<dbReference type="InterPro" id="IPR002059">
    <property type="entry name" value="CSP_DNA-bd"/>
</dbReference>
<dbReference type="EMBL" id="CAUJNA010003286">
    <property type="protein sequence ID" value="CAJ1398030.1"/>
    <property type="molecule type" value="Genomic_DNA"/>
</dbReference>
<reference evidence="3" key="1">
    <citation type="submission" date="2023-08" db="EMBL/GenBank/DDBJ databases">
        <authorList>
            <person name="Chen Y."/>
            <person name="Shah S."/>
            <person name="Dougan E. K."/>
            <person name="Thang M."/>
            <person name="Chan C."/>
        </authorList>
    </citation>
    <scope>NUCLEOTIDE SEQUENCE</scope>
</reference>
<dbReference type="GO" id="GO:0003676">
    <property type="term" value="F:nucleic acid binding"/>
    <property type="evidence" value="ECO:0007669"/>
    <property type="project" value="InterPro"/>
</dbReference>
<dbReference type="Gene3D" id="2.40.50.140">
    <property type="entry name" value="Nucleic acid-binding proteins"/>
    <property type="match status" value="5"/>
</dbReference>
<dbReference type="AlphaFoldDB" id="A0AA36N460"/>
<dbReference type="PROSITE" id="PS51857">
    <property type="entry name" value="CSD_2"/>
    <property type="match status" value="1"/>
</dbReference>
<dbReference type="Pfam" id="PF00313">
    <property type="entry name" value="CSD"/>
    <property type="match status" value="2"/>
</dbReference>
<sequence>MSDDSSDSSDESEDQPTPSASSYGAYPMMMSYGYAYPSAYSYAAYGSYPGFGGYAGYAAGSPEYAAYMQQMTAGCGGAGGAAGAGAGAMGTPGAMGAPGAGAPGAPGIATDPLAAYYGAAGYAAQSLHYGTVKTFLAEKGFGFIECATSENGGDVFFSKSELPLDLESDSHKDLKGKPVQFEITVGKDGRDRAANVQLCSMELVERAGGGKKAVGAVKSFNERHGFGFLTLEDGERDARFQAADLAPELAALGAAMVGRAVKCQIQQMGDGKVKAINVAPLPGGAWKGKGKGKGKGPGPRVTGVVKSFDPETRLGILECPGKADEVHFFDTKNLLLEEGSEVSLALRFLPDGICQGTDLTIGNADPLAVEPVVLKDGATITATVKSFNDTRGFGFLKIPGAGMDLYFHGRDLDEPSQGVLMLVGGNGLSGCLACCRVEARSDGRWNARNVNLLESGGLMLDGIKLAGMIRCFYENKGFGFLNVTGNPIDIYFQGRDVGPDAQKRCEEHGAVGSVVWCTAYAQSENRWQAREIVLAGDGTSPGGLTPDMLGAKGWGRGDDEYGWDGWDGWEPDYSKGKGKGGSLPKVEKQIIPGCQLVGRIKSYNAERSFGFISVEGQTADVYFQIWDLIEELKSQVDAHGPESLVPGAAVSFWLQLMPGGGRLRARDVALADNPVSEPAAVEAAVLKAAAVANEAIIPGTGSVLYDGAEVSGKVRTFNQERGFGFINVDGDEMDLYFHAKDMLPETQQKVSGGLDLVGQRVWFWAEMLDNGMGSRWRCHDIGLSFRRSDAPPSKRARTEGLDNPPGHQMNGHSSQQ</sequence>
<evidence type="ECO:0000256" key="1">
    <source>
        <dbReference type="SAM" id="MobiDB-lite"/>
    </source>
</evidence>
<organism evidence="3 4">
    <name type="scientific">Effrenium voratum</name>
    <dbReference type="NCBI Taxonomy" id="2562239"/>
    <lineage>
        <taxon>Eukaryota</taxon>
        <taxon>Sar</taxon>
        <taxon>Alveolata</taxon>
        <taxon>Dinophyceae</taxon>
        <taxon>Suessiales</taxon>
        <taxon>Symbiodiniaceae</taxon>
        <taxon>Effrenium</taxon>
    </lineage>
</organism>
<feature type="domain" description="CSD" evidence="2">
    <location>
        <begin position="127"/>
        <end position="198"/>
    </location>
</feature>
<comment type="caution">
    <text evidence="3">The sequence shown here is derived from an EMBL/GenBank/DDBJ whole genome shotgun (WGS) entry which is preliminary data.</text>
</comment>